<sequence>MIRLVEFAYDWDLAWPAHSAWCPRLRVVLPSATKERLEIRMILNARDRRHRHLLVKLRRWRSPVVHHPRRGYVRGVDMMHRVLWRERMVVHLLVVERDALRWRGVVPHAWVARVWSGRGRANEVRRRWRGAVDHCGGGGVHCRWGGDGVGGRVVVRVMVVVVVCGCLDVLALTLPLPVADVPRVTRVAVEREGAVDRGRPAVLDRHYAVRCQSR</sequence>
<dbReference type="EMBL" id="KV417271">
    <property type="protein sequence ID" value="KZO99610.1"/>
    <property type="molecule type" value="Genomic_DNA"/>
</dbReference>
<accession>A0A167QBP5</accession>
<keyword evidence="2" id="KW-1185">Reference proteome</keyword>
<dbReference type="AlphaFoldDB" id="A0A167QBP5"/>
<dbReference type="Proteomes" id="UP000076738">
    <property type="component" value="Unassembled WGS sequence"/>
</dbReference>
<evidence type="ECO:0000313" key="2">
    <source>
        <dbReference type="Proteomes" id="UP000076738"/>
    </source>
</evidence>
<gene>
    <name evidence="1" type="ORF">CALVIDRAFT_352939</name>
</gene>
<reference evidence="1 2" key="1">
    <citation type="journal article" date="2016" name="Mol. Biol. Evol.">
        <title>Comparative Genomics of Early-Diverging Mushroom-Forming Fungi Provides Insights into the Origins of Lignocellulose Decay Capabilities.</title>
        <authorList>
            <person name="Nagy L.G."/>
            <person name="Riley R."/>
            <person name="Tritt A."/>
            <person name="Adam C."/>
            <person name="Daum C."/>
            <person name="Floudas D."/>
            <person name="Sun H."/>
            <person name="Yadav J.S."/>
            <person name="Pangilinan J."/>
            <person name="Larsson K.H."/>
            <person name="Matsuura K."/>
            <person name="Barry K."/>
            <person name="Labutti K."/>
            <person name="Kuo R."/>
            <person name="Ohm R.A."/>
            <person name="Bhattacharya S.S."/>
            <person name="Shirouzu T."/>
            <person name="Yoshinaga Y."/>
            <person name="Martin F.M."/>
            <person name="Grigoriev I.V."/>
            <person name="Hibbett D.S."/>
        </authorList>
    </citation>
    <scope>NUCLEOTIDE SEQUENCE [LARGE SCALE GENOMIC DNA]</scope>
    <source>
        <strain evidence="1 2">TUFC12733</strain>
    </source>
</reference>
<name>A0A167QBP5_CALVF</name>
<evidence type="ECO:0000313" key="1">
    <source>
        <dbReference type="EMBL" id="KZO99610.1"/>
    </source>
</evidence>
<proteinExistence type="predicted"/>
<protein>
    <submittedName>
        <fullName evidence="1">Uncharacterized protein</fullName>
    </submittedName>
</protein>
<organism evidence="1 2">
    <name type="scientific">Calocera viscosa (strain TUFC12733)</name>
    <dbReference type="NCBI Taxonomy" id="1330018"/>
    <lineage>
        <taxon>Eukaryota</taxon>
        <taxon>Fungi</taxon>
        <taxon>Dikarya</taxon>
        <taxon>Basidiomycota</taxon>
        <taxon>Agaricomycotina</taxon>
        <taxon>Dacrymycetes</taxon>
        <taxon>Dacrymycetales</taxon>
        <taxon>Dacrymycetaceae</taxon>
        <taxon>Calocera</taxon>
    </lineage>
</organism>